<evidence type="ECO:0000313" key="6">
    <source>
        <dbReference type="Proteomes" id="UP000198215"/>
    </source>
</evidence>
<dbReference type="AlphaFoldDB" id="A0A1C5K1C0"/>
<evidence type="ECO:0000259" key="4">
    <source>
        <dbReference type="Pfam" id="PF01420"/>
    </source>
</evidence>
<dbReference type="CDD" id="cd16961">
    <property type="entry name" value="RMtype1_S_TRD-CR_like"/>
    <property type="match status" value="1"/>
</dbReference>
<reference evidence="6" key="1">
    <citation type="submission" date="2016-06" db="EMBL/GenBank/DDBJ databases">
        <authorList>
            <person name="Varghese N."/>
            <person name="Submissions Spin"/>
        </authorList>
    </citation>
    <scope>NUCLEOTIDE SEQUENCE [LARGE SCALE GENOMIC DNA]</scope>
    <source>
        <strain evidence="6">DSM 45161</strain>
    </source>
</reference>
<dbReference type="REBASE" id="157923">
    <property type="entry name" value="S.Mco45161ORF5960P"/>
</dbReference>
<gene>
    <name evidence="5" type="ORF">GA0070614_5961</name>
</gene>
<keyword evidence="3" id="KW-0238">DNA-binding</keyword>
<dbReference type="GO" id="GO:0009307">
    <property type="term" value="P:DNA restriction-modification system"/>
    <property type="evidence" value="ECO:0007669"/>
    <property type="project" value="UniProtKB-KW"/>
</dbReference>
<dbReference type="RefSeq" id="WP_157745128.1">
    <property type="nucleotide sequence ID" value="NZ_LT607753.1"/>
</dbReference>
<keyword evidence="6" id="KW-1185">Reference proteome</keyword>
<sequence>MSESFRRIRAADLISAGLLRVEDGNHGEYRPRRDEFSNVGTAFIRAADLTASGINFAGAEKINEAARSRIRKGVGAPCDTILSHKGTVGKVAFASADSPNFVCSPQTTVWRSLDHAEIDPRFLFYELQASGFQGQLTALKSESDMAPYVSLTEQRKLWLSLPPVPVQRAIAEMLGALDDKIAVNEQISRTASALASVYGQQFLSRADGDYVTLGEVADIAKGVSYRSADLESGNDRLVTLKCVGRDGRFQVEGLKRYSGDYKQSQVVKNGDIVVAQTDLTQRAEVIGRPVRVSVSGHAGRLVASLDLVAVRPGPYLSRETLLALLSTQAFREHSLSYCNGTTVLHMGARALPEFRFRLPSNKIVEAATDVMAPLLSRSDGARWEGKALADLRDTLLPGLMSGAIRVPSAEKAVEDAI</sequence>
<name>A0A1C5K1C0_9ACTN</name>
<comment type="similarity">
    <text evidence="1">Belongs to the type-I restriction system S methylase family.</text>
</comment>
<evidence type="ECO:0000256" key="2">
    <source>
        <dbReference type="ARBA" id="ARBA00022747"/>
    </source>
</evidence>
<dbReference type="Proteomes" id="UP000198215">
    <property type="component" value="Chromosome I"/>
</dbReference>
<organism evidence="5 6">
    <name type="scientific">Micromonospora coxensis</name>
    <dbReference type="NCBI Taxonomy" id="356852"/>
    <lineage>
        <taxon>Bacteria</taxon>
        <taxon>Bacillati</taxon>
        <taxon>Actinomycetota</taxon>
        <taxon>Actinomycetes</taxon>
        <taxon>Micromonosporales</taxon>
        <taxon>Micromonosporaceae</taxon>
        <taxon>Micromonospora</taxon>
    </lineage>
</organism>
<evidence type="ECO:0000313" key="5">
    <source>
        <dbReference type="EMBL" id="SCG76600.1"/>
    </source>
</evidence>
<dbReference type="SUPFAM" id="SSF116734">
    <property type="entry name" value="DNA methylase specificity domain"/>
    <property type="match status" value="2"/>
</dbReference>
<dbReference type="GO" id="GO:0003677">
    <property type="term" value="F:DNA binding"/>
    <property type="evidence" value="ECO:0007669"/>
    <property type="project" value="UniProtKB-KW"/>
</dbReference>
<dbReference type="InterPro" id="IPR044946">
    <property type="entry name" value="Restrct_endonuc_typeI_TRD_sf"/>
</dbReference>
<dbReference type="PANTHER" id="PTHR30408">
    <property type="entry name" value="TYPE-1 RESTRICTION ENZYME ECOKI SPECIFICITY PROTEIN"/>
    <property type="match status" value="1"/>
</dbReference>
<dbReference type="PANTHER" id="PTHR30408:SF13">
    <property type="entry name" value="TYPE I RESTRICTION ENZYME HINDI SPECIFICITY SUBUNIT"/>
    <property type="match status" value="1"/>
</dbReference>
<evidence type="ECO:0000256" key="3">
    <source>
        <dbReference type="ARBA" id="ARBA00023125"/>
    </source>
</evidence>
<feature type="domain" description="Type I restriction modification DNA specificity" evidence="4">
    <location>
        <begin position="81"/>
        <end position="188"/>
    </location>
</feature>
<dbReference type="OrthoDB" id="9798929at2"/>
<protein>
    <submittedName>
        <fullName evidence="5">Type I restriction enzyme, S subunit</fullName>
    </submittedName>
</protein>
<dbReference type="EMBL" id="LT607753">
    <property type="protein sequence ID" value="SCG76600.1"/>
    <property type="molecule type" value="Genomic_DNA"/>
</dbReference>
<dbReference type="Pfam" id="PF01420">
    <property type="entry name" value="Methylase_S"/>
    <property type="match status" value="1"/>
</dbReference>
<evidence type="ECO:0000256" key="1">
    <source>
        <dbReference type="ARBA" id="ARBA00010923"/>
    </source>
</evidence>
<accession>A0A1C5K1C0</accession>
<dbReference type="Gene3D" id="3.90.220.20">
    <property type="entry name" value="DNA methylase specificity domains"/>
    <property type="match status" value="2"/>
</dbReference>
<proteinExistence type="inferred from homology"/>
<keyword evidence="2" id="KW-0680">Restriction system</keyword>
<dbReference type="InterPro" id="IPR052021">
    <property type="entry name" value="Type-I_RS_S_subunit"/>
</dbReference>
<dbReference type="InterPro" id="IPR000055">
    <property type="entry name" value="Restrct_endonuc_typeI_TRD"/>
</dbReference>